<evidence type="ECO:0000256" key="1">
    <source>
        <dbReference type="HAMAP-Rule" id="MF_00095"/>
    </source>
</evidence>
<evidence type="ECO:0000259" key="3">
    <source>
        <dbReference type="Pfam" id="PF17746"/>
    </source>
</evidence>
<protein>
    <recommendedName>
        <fullName evidence="1">Sugar fermentation stimulation protein homolog</fullName>
    </recommendedName>
</protein>
<evidence type="ECO:0000313" key="4">
    <source>
        <dbReference type="EMBL" id="RVU32388.1"/>
    </source>
</evidence>
<feature type="domain" description="Sugar fermentation stimulation protein C-terminal" evidence="2">
    <location>
        <begin position="86"/>
        <end position="225"/>
    </location>
</feature>
<dbReference type="NCBIfam" id="TIGR00230">
    <property type="entry name" value="sfsA"/>
    <property type="match status" value="1"/>
</dbReference>
<gene>
    <name evidence="1 4" type="primary">sfsA</name>
    <name evidence="4" type="ORF">EOE65_01675</name>
</gene>
<sequence length="239" mass="26740">MDYFTNTPLVEGRLIKRYKRFLADIELRDGSTMTAHCPNTGSMKHCAQAGARVWFFDANNPKRKLAHTWELVEVDNKYLACINTHRANHLAREAIESGLIASLAGYDKIQTECRYGNENSRIDLLLSQGEAPDCYVEVKSVTLLEQDGLGIFPDAVTTRGQKHLRELMEMVSQGYRAVLFFSVAHTGIQAVQPAWEIDPTYARTLKEAIHHGVEVIAVGAEISTQSIRLSRVLPFHIGG</sequence>
<dbReference type="CDD" id="cd22359">
    <property type="entry name" value="SfsA-like_bacterial"/>
    <property type="match status" value="1"/>
</dbReference>
<dbReference type="InterPro" id="IPR040452">
    <property type="entry name" value="SfsA_C"/>
</dbReference>
<dbReference type="Proteomes" id="UP000282818">
    <property type="component" value="Unassembled WGS sequence"/>
</dbReference>
<proteinExistence type="inferred from homology"/>
<evidence type="ECO:0000313" key="5">
    <source>
        <dbReference type="Proteomes" id="UP000282818"/>
    </source>
</evidence>
<comment type="caution">
    <text evidence="4">The sequence shown here is derived from an EMBL/GenBank/DDBJ whole genome shotgun (WGS) entry which is preliminary data.</text>
</comment>
<dbReference type="FunFam" id="3.40.1350.60:FF:000001">
    <property type="entry name" value="Sugar fermentation stimulation protein A"/>
    <property type="match status" value="1"/>
</dbReference>
<dbReference type="InterPro" id="IPR005224">
    <property type="entry name" value="SfsA"/>
</dbReference>
<dbReference type="Gene3D" id="2.40.50.580">
    <property type="match status" value="1"/>
</dbReference>
<organism evidence="4 5">
    <name type="scientific">Neptunomonas marina</name>
    <dbReference type="NCBI Taxonomy" id="1815562"/>
    <lineage>
        <taxon>Bacteria</taxon>
        <taxon>Pseudomonadati</taxon>
        <taxon>Pseudomonadota</taxon>
        <taxon>Gammaproteobacteria</taxon>
        <taxon>Oceanospirillales</taxon>
        <taxon>Oceanospirillaceae</taxon>
        <taxon>Neptunomonas</taxon>
    </lineage>
</organism>
<name>A0A437QCW3_9GAMM</name>
<dbReference type="HAMAP" id="MF_00095">
    <property type="entry name" value="SfsA"/>
    <property type="match status" value="1"/>
</dbReference>
<feature type="domain" description="SfsA N-terminal OB" evidence="3">
    <location>
        <begin position="15"/>
        <end position="81"/>
    </location>
</feature>
<dbReference type="FunFam" id="2.40.50.580:FF:000001">
    <property type="entry name" value="Sugar fermentation stimulation protein A"/>
    <property type="match status" value="1"/>
</dbReference>
<dbReference type="AlphaFoldDB" id="A0A437QCW3"/>
<dbReference type="InterPro" id="IPR041465">
    <property type="entry name" value="SfsA_N"/>
</dbReference>
<accession>A0A437QCW3</accession>
<keyword evidence="5" id="KW-1185">Reference proteome</keyword>
<dbReference type="Pfam" id="PF17746">
    <property type="entry name" value="SfsA_N"/>
    <property type="match status" value="1"/>
</dbReference>
<dbReference type="PANTHER" id="PTHR30545:SF2">
    <property type="entry name" value="SUGAR FERMENTATION STIMULATION PROTEIN A"/>
    <property type="match status" value="1"/>
</dbReference>
<dbReference type="Gene3D" id="3.40.1350.60">
    <property type="match status" value="1"/>
</dbReference>
<reference evidence="4 5" key="1">
    <citation type="submission" date="2019-01" db="EMBL/GenBank/DDBJ databases">
        <authorList>
            <person name="Chen W.-M."/>
        </authorList>
    </citation>
    <scope>NUCLEOTIDE SEQUENCE [LARGE SCALE GENOMIC DNA]</scope>
    <source>
        <strain evidence="4 5">HPM-16</strain>
    </source>
</reference>
<dbReference type="PANTHER" id="PTHR30545">
    <property type="entry name" value="SUGAR FERMENTATION STIMULATION PROTEIN A"/>
    <property type="match status" value="1"/>
</dbReference>
<dbReference type="EMBL" id="SACQ01000001">
    <property type="protein sequence ID" value="RVU32388.1"/>
    <property type="molecule type" value="Genomic_DNA"/>
</dbReference>
<dbReference type="GO" id="GO:0003677">
    <property type="term" value="F:DNA binding"/>
    <property type="evidence" value="ECO:0007669"/>
    <property type="project" value="InterPro"/>
</dbReference>
<dbReference type="Pfam" id="PF03749">
    <property type="entry name" value="SfsA"/>
    <property type="match status" value="1"/>
</dbReference>
<comment type="similarity">
    <text evidence="1">Belongs to the SfsA family.</text>
</comment>
<evidence type="ECO:0000259" key="2">
    <source>
        <dbReference type="Pfam" id="PF03749"/>
    </source>
</evidence>
<dbReference type="RefSeq" id="WP_127692557.1">
    <property type="nucleotide sequence ID" value="NZ_SACQ01000001.1"/>
</dbReference>